<evidence type="ECO:0000313" key="2">
    <source>
        <dbReference type="EMBL" id="SPX60110.1"/>
    </source>
</evidence>
<dbReference type="EMBL" id="LNYB01000043">
    <property type="protein sequence ID" value="KTD00105.1"/>
    <property type="molecule type" value="Genomic_DNA"/>
</dbReference>
<gene>
    <name evidence="1" type="ORF">Lfee_1272</name>
    <name evidence="2" type="ORF">NCTC12022_00826</name>
</gene>
<name>A0A0W0TXR1_9GAMM</name>
<dbReference type="RefSeq" id="WP_058445034.1">
    <property type="nucleotide sequence ID" value="NZ_CAAAHT010000131.1"/>
</dbReference>
<evidence type="ECO:0000313" key="4">
    <source>
        <dbReference type="Proteomes" id="UP000251942"/>
    </source>
</evidence>
<sequence>MPEKFIPVQFQYGFFEISNCIGSIQECASLEEAIQFAKNHHLQLSKTWIIFKKDSSKAIPIKYLDINKNIEFDL</sequence>
<accession>A0A0W0TXR1</accession>
<keyword evidence="3" id="KW-1185">Reference proteome</keyword>
<dbReference type="Proteomes" id="UP000054698">
    <property type="component" value="Unassembled WGS sequence"/>
</dbReference>
<dbReference type="AlphaFoldDB" id="A0A0W0TXR1"/>
<dbReference type="Proteomes" id="UP000251942">
    <property type="component" value="Unassembled WGS sequence"/>
</dbReference>
<evidence type="ECO:0000313" key="1">
    <source>
        <dbReference type="EMBL" id="KTD00105.1"/>
    </source>
</evidence>
<evidence type="ECO:0000313" key="3">
    <source>
        <dbReference type="Proteomes" id="UP000054698"/>
    </source>
</evidence>
<organism evidence="1 3">
    <name type="scientific">Legionella feeleii</name>
    <dbReference type="NCBI Taxonomy" id="453"/>
    <lineage>
        <taxon>Bacteria</taxon>
        <taxon>Pseudomonadati</taxon>
        <taxon>Pseudomonadota</taxon>
        <taxon>Gammaproteobacteria</taxon>
        <taxon>Legionellales</taxon>
        <taxon>Legionellaceae</taxon>
        <taxon>Legionella</taxon>
    </lineage>
</organism>
<dbReference type="PATRIC" id="fig|453.4.peg.1384"/>
<protein>
    <submittedName>
        <fullName evidence="1">Uncharacterized protein</fullName>
    </submittedName>
</protein>
<reference evidence="2 4" key="2">
    <citation type="submission" date="2018-06" db="EMBL/GenBank/DDBJ databases">
        <authorList>
            <consortium name="Pathogen Informatics"/>
            <person name="Doyle S."/>
        </authorList>
    </citation>
    <scope>NUCLEOTIDE SEQUENCE [LARGE SCALE GENOMIC DNA]</scope>
    <source>
        <strain evidence="2 4">NCTC12022</strain>
    </source>
</reference>
<proteinExistence type="predicted"/>
<dbReference type="EMBL" id="UASS01000006">
    <property type="protein sequence ID" value="SPX60110.1"/>
    <property type="molecule type" value="Genomic_DNA"/>
</dbReference>
<reference evidence="1 3" key="1">
    <citation type="submission" date="2015-11" db="EMBL/GenBank/DDBJ databases">
        <title>Genomic analysis of 38 Legionella species identifies large and diverse effector repertoires.</title>
        <authorList>
            <person name="Burstein D."/>
            <person name="Amaro F."/>
            <person name="Zusman T."/>
            <person name="Lifshitz Z."/>
            <person name="Cohen O."/>
            <person name="Gilbert J.A."/>
            <person name="Pupko T."/>
            <person name="Shuman H.A."/>
            <person name="Segal G."/>
        </authorList>
    </citation>
    <scope>NUCLEOTIDE SEQUENCE [LARGE SCALE GENOMIC DNA]</scope>
    <source>
        <strain evidence="1 3">WO-44C</strain>
    </source>
</reference>